<feature type="domain" description="Glycosyl transferase family 51" evidence="26">
    <location>
        <begin position="136"/>
        <end position="308"/>
    </location>
</feature>
<keyword evidence="11 23" id="KW-0808">Transferase</keyword>
<dbReference type="Proteomes" id="UP000242175">
    <property type="component" value="Chromosome large"/>
</dbReference>
<keyword evidence="15" id="KW-0472">Membrane</keyword>
<dbReference type="NCBIfam" id="TIGR02071">
    <property type="entry name" value="PBP_1b"/>
    <property type="match status" value="1"/>
</dbReference>
<evidence type="ECO:0000256" key="3">
    <source>
        <dbReference type="ARBA" id="ARBA00004752"/>
    </source>
</evidence>
<evidence type="ECO:0000256" key="7">
    <source>
        <dbReference type="ARBA" id="ARBA00022475"/>
    </source>
</evidence>
<keyword evidence="12" id="KW-0378">Hydrolase</keyword>
<evidence type="ECO:0000256" key="19">
    <source>
        <dbReference type="ARBA" id="ARBA00032454"/>
    </source>
</evidence>
<keyword evidence="17" id="KW-0511">Multifunctional enzyme</keyword>
<evidence type="ECO:0000259" key="25">
    <source>
        <dbReference type="Pfam" id="PF00905"/>
    </source>
</evidence>
<accession>A0A220VFU7</accession>
<dbReference type="GO" id="GO:0009002">
    <property type="term" value="F:serine-type D-Ala-D-Ala carboxypeptidase activity"/>
    <property type="evidence" value="ECO:0007669"/>
    <property type="project" value="UniProtKB-EC"/>
</dbReference>
<dbReference type="InterPro" id="IPR050396">
    <property type="entry name" value="Glycosyltr_51/Transpeptidase"/>
</dbReference>
<comment type="function">
    <text evidence="1 23">Cell wall formation. Synthesis of cross-linked peptidoglycan from the lipid intermediates. The enzyme has a penicillin-insensitive transglycosylase N-terminal domain (formation of linear glycan strands) and a penicillin-sensitive transpeptidase C-terminal domain (cross-linking of the peptide subunits).</text>
</comment>
<dbReference type="GO" id="GO:0071555">
    <property type="term" value="P:cell wall organization"/>
    <property type="evidence" value="ECO:0007669"/>
    <property type="project" value="UniProtKB-UniRule"/>
</dbReference>
<dbReference type="GO" id="GO:0008658">
    <property type="term" value="F:penicillin binding"/>
    <property type="evidence" value="ECO:0007669"/>
    <property type="project" value="UniProtKB-UniRule"/>
</dbReference>
<dbReference type="GO" id="GO:0008955">
    <property type="term" value="F:peptidoglycan glycosyltransferase activity"/>
    <property type="evidence" value="ECO:0007669"/>
    <property type="project" value="UniProtKB-UniRule"/>
</dbReference>
<dbReference type="PANTHER" id="PTHR32282">
    <property type="entry name" value="BINDING PROTEIN TRANSPEPTIDASE, PUTATIVE-RELATED"/>
    <property type="match status" value="1"/>
</dbReference>
<dbReference type="FunFam" id="1.10.3810.10:FF:000001">
    <property type="entry name" value="Penicillin-binding protein 1A"/>
    <property type="match status" value="1"/>
</dbReference>
<dbReference type="GO" id="GO:0006508">
    <property type="term" value="P:proteolysis"/>
    <property type="evidence" value="ECO:0007669"/>
    <property type="project" value="UniProtKB-KW"/>
</dbReference>
<name>A0A220VFU7_9GAMM</name>
<evidence type="ECO:0000256" key="15">
    <source>
        <dbReference type="ARBA" id="ARBA00023136"/>
    </source>
</evidence>
<comment type="similarity">
    <text evidence="4 23">In the C-terminal section; belongs to the transpeptidase family.</text>
</comment>
<keyword evidence="29" id="KW-1185">Reference proteome</keyword>
<dbReference type="Gene3D" id="3.30.2060.10">
    <property type="entry name" value="Penicillin-binding protein 1b domain"/>
    <property type="match status" value="1"/>
</dbReference>
<evidence type="ECO:0000313" key="28">
    <source>
        <dbReference type="EMBL" id="ASK78823.1"/>
    </source>
</evidence>
<dbReference type="SUPFAM" id="SSF56601">
    <property type="entry name" value="beta-lactamase/transpeptidase-like"/>
    <property type="match status" value="1"/>
</dbReference>
<keyword evidence="7" id="KW-1003">Cell membrane</keyword>
<dbReference type="EMBL" id="CP022355">
    <property type="protein sequence ID" value="ASK78823.1"/>
    <property type="molecule type" value="Genomic_DNA"/>
</dbReference>
<keyword evidence="10 23" id="KW-0328">Glycosyltransferase</keyword>
<evidence type="ECO:0000313" key="29">
    <source>
        <dbReference type="Proteomes" id="UP000242175"/>
    </source>
</evidence>
<dbReference type="Pfam" id="PF00912">
    <property type="entry name" value="Transgly"/>
    <property type="match status" value="1"/>
</dbReference>
<evidence type="ECO:0000256" key="12">
    <source>
        <dbReference type="ARBA" id="ARBA00022801"/>
    </source>
</evidence>
<dbReference type="InterPro" id="IPR036950">
    <property type="entry name" value="PBP_transglycosylase"/>
</dbReference>
<comment type="pathway">
    <text evidence="3 23">Cell wall biogenesis; peptidoglycan biosynthesis.</text>
</comment>
<evidence type="ECO:0000256" key="13">
    <source>
        <dbReference type="ARBA" id="ARBA00022960"/>
    </source>
</evidence>
<evidence type="ECO:0000259" key="26">
    <source>
        <dbReference type="Pfam" id="PF00912"/>
    </source>
</evidence>
<dbReference type="GO" id="GO:0005886">
    <property type="term" value="C:plasma membrane"/>
    <property type="evidence" value="ECO:0007669"/>
    <property type="project" value="UniProtKB-SubCell"/>
</dbReference>
<dbReference type="GO" id="GO:0030288">
    <property type="term" value="C:outer membrane-bounded periplasmic space"/>
    <property type="evidence" value="ECO:0007669"/>
    <property type="project" value="TreeGrafter"/>
</dbReference>
<evidence type="ECO:0000256" key="18">
    <source>
        <dbReference type="ARBA" id="ARBA00023316"/>
    </source>
</evidence>
<evidence type="ECO:0000256" key="2">
    <source>
        <dbReference type="ARBA" id="ARBA00004236"/>
    </source>
</evidence>
<evidence type="ECO:0000256" key="9">
    <source>
        <dbReference type="ARBA" id="ARBA00022670"/>
    </source>
</evidence>
<feature type="domain" description="Bifunctional transglycosylase second" evidence="27">
    <location>
        <begin position="41"/>
        <end position="125"/>
    </location>
</feature>
<dbReference type="InterPro" id="IPR001460">
    <property type="entry name" value="PCN-bd_Tpept"/>
</dbReference>
<evidence type="ECO:0000256" key="10">
    <source>
        <dbReference type="ARBA" id="ARBA00022676"/>
    </source>
</evidence>
<dbReference type="InterPro" id="IPR023346">
    <property type="entry name" value="Lysozyme-like_dom_sf"/>
</dbReference>
<evidence type="ECO:0000256" key="5">
    <source>
        <dbReference type="ARBA" id="ARBA00007739"/>
    </source>
</evidence>
<comment type="catalytic activity">
    <reaction evidence="20">
        <text>Preferential cleavage: (Ac)2-L-Lys-D-Ala-|-D-Ala. Also transpeptidation of peptidyl-alanyl moieties that are N-acyl substituents of D-alanine.</text>
        <dbReference type="EC" id="3.4.16.4"/>
    </reaction>
</comment>
<dbReference type="GO" id="GO:0008360">
    <property type="term" value="P:regulation of cell shape"/>
    <property type="evidence" value="ECO:0007669"/>
    <property type="project" value="UniProtKB-UniRule"/>
</dbReference>
<evidence type="ECO:0000256" key="23">
    <source>
        <dbReference type="PIRNR" id="PIRNR002799"/>
    </source>
</evidence>
<comment type="catalytic activity">
    <reaction evidence="21">
        <text>[GlcNAc-(1-&gt;4)-Mur2Ac(oyl-L-Ala-gamma-D-Glu-L-Lys-D-Ala-D-Ala)](n)-di-trans,octa-cis-undecaprenyl diphosphate + beta-D-GlcNAc-(1-&gt;4)-Mur2Ac(oyl-L-Ala-gamma-D-Glu-L-Lys-D-Ala-D-Ala)-di-trans,octa-cis-undecaprenyl diphosphate = [GlcNAc-(1-&gt;4)-Mur2Ac(oyl-L-Ala-gamma-D-Glu-L-Lys-D-Ala-D-Ala)](n+1)-di-trans,octa-cis-undecaprenyl diphosphate + di-trans,octa-cis-undecaprenyl diphosphate + H(+)</text>
        <dbReference type="Rhea" id="RHEA:23708"/>
        <dbReference type="Rhea" id="RHEA-COMP:9602"/>
        <dbReference type="Rhea" id="RHEA-COMP:9603"/>
        <dbReference type="ChEBI" id="CHEBI:15378"/>
        <dbReference type="ChEBI" id="CHEBI:58405"/>
        <dbReference type="ChEBI" id="CHEBI:60033"/>
        <dbReference type="ChEBI" id="CHEBI:78435"/>
        <dbReference type="EC" id="2.4.99.28"/>
    </reaction>
</comment>
<protein>
    <recommendedName>
        <fullName evidence="6 22">Penicillin-binding protein 1B</fullName>
        <shortName evidence="23">PBP-1b</shortName>
        <shortName evidence="23">PBP1b</shortName>
    </recommendedName>
    <alternativeName>
        <fullName evidence="19 23">Murein polymerase</fullName>
    </alternativeName>
</protein>
<evidence type="ECO:0000256" key="17">
    <source>
        <dbReference type="ARBA" id="ARBA00023268"/>
    </source>
</evidence>
<dbReference type="InterPro" id="IPR028166">
    <property type="entry name" value="UB2H"/>
</dbReference>
<evidence type="ECO:0000256" key="22">
    <source>
        <dbReference type="NCBIfam" id="TIGR02071"/>
    </source>
</evidence>
<dbReference type="AlphaFoldDB" id="A0A220VFU7"/>
<evidence type="ECO:0000256" key="4">
    <source>
        <dbReference type="ARBA" id="ARBA00007090"/>
    </source>
</evidence>
<dbReference type="PIRSF" id="PIRSF002799">
    <property type="entry name" value="PBP_1b"/>
    <property type="match status" value="1"/>
</dbReference>
<comment type="subcellular location">
    <subcellularLocation>
        <location evidence="2">Cell membrane</location>
    </subcellularLocation>
</comment>
<reference evidence="28 29" key="1">
    <citation type="journal article" date="2016" name="Int. J. Syst. Evol. Microbiol.">
        <title>Paraphotobacterium marinum gen. nov., sp. nov., a member of the family Vibrionaceae, isolated from surface seawater.</title>
        <authorList>
            <person name="Huang Z."/>
            <person name="Dong C."/>
            <person name="Shao Z."/>
        </authorList>
    </citation>
    <scope>NUCLEOTIDE SEQUENCE [LARGE SCALE GENOMIC DNA]</scope>
    <source>
        <strain evidence="28 29">NSCS20N07D</strain>
    </source>
</reference>
<dbReference type="Gene3D" id="1.10.3810.10">
    <property type="entry name" value="Biosynthetic peptidoglycan transglycosylase-like"/>
    <property type="match status" value="1"/>
</dbReference>
<dbReference type="Gene3D" id="3.40.710.10">
    <property type="entry name" value="DD-peptidase/beta-lactamase superfamily"/>
    <property type="match status" value="1"/>
</dbReference>
<evidence type="ECO:0000256" key="11">
    <source>
        <dbReference type="ARBA" id="ARBA00022679"/>
    </source>
</evidence>
<dbReference type="GO" id="GO:0046677">
    <property type="term" value="P:response to antibiotic"/>
    <property type="evidence" value="ECO:0007669"/>
    <property type="project" value="UniProtKB-UniRule"/>
</dbReference>
<keyword evidence="8" id="KW-0121">Carboxypeptidase</keyword>
<evidence type="ECO:0000256" key="24">
    <source>
        <dbReference type="PIRSR" id="PIRSR002799-1"/>
    </source>
</evidence>
<keyword evidence="18 23" id="KW-0961">Cell wall biogenesis/degradation</keyword>
<dbReference type="Pfam" id="PF00905">
    <property type="entry name" value="Transpeptidase"/>
    <property type="match status" value="1"/>
</dbReference>
<dbReference type="PANTHER" id="PTHR32282:SF11">
    <property type="entry name" value="PENICILLIN-BINDING PROTEIN 1B"/>
    <property type="match status" value="1"/>
</dbReference>
<evidence type="ECO:0000256" key="14">
    <source>
        <dbReference type="ARBA" id="ARBA00022984"/>
    </source>
</evidence>
<dbReference type="SUPFAM" id="SSF53955">
    <property type="entry name" value="Lysozyme-like"/>
    <property type="match status" value="1"/>
</dbReference>
<dbReference type="InterPro" id="IPR012338">
    <property type="entry name" value="Beta-lactam/transpept-like"/>
</dbReference>
<dbReference type="InterPro" id="IPR011813">
    <property type="entry name" value="PBP_1b"/>
</dbReference>
<evidence type="ECO:0000256" key="8">
    <source>
        <dbReference type="ARBA" id="ARBA00022645"/>
    </source>
</evidence>
<feature type="active site" description="Acyl-ester intermediate; for transpeptidase activity" evidence="24">
    <location>
        <position position="438"/>
    </location>
</feature>
<proteinExistence type="inferred from homology"/>
<evidence type="ECO:0000256" key="1">
    <source>
        <dbReference type="ARBA" id="ARBA00002624"/>
    </source>
</evidence>
<evidence type="ECO:0000259" key="27">
    <source>
        <dbReference type="Pfam" id="PF14814"/>
    </source>
</evidence>
<evidence type="ECO:0000256" key="20">
    <source>
        <dbReference type="ARBA" id="ARBA00034000"/>
    </source>
</evidence>
<keyword evidence="16" id="KW-0046">Antibiotic resistance</keyword>
<dbReference type="UniPathway" id="UPA00219"/>
<keyword evidence="14 23" id="KW-0573">Peptidoglycan synthesis</keyword>
<keyword evidence="13 23" id="KW-0133">Cell shape</keyword>
<dbReference type="GO" id="GO:0009252">
    <property type="term" value="P:peptidoglycan biosynthetic process"/>
    <property type="evidence" value="ECO:0007669"/>
    <property type="project" value="UniProtKB-UniRule"/>
</dbReference>
<dbReference type="Pfam" id="PF14814">
    <property type="entry name" value="UB2H"/>
    <property type="match status" value="1"/>
</dbReference>
<keyword evidence="9" id="KW-0645">Protease</keyword>
<organism evidence="28 29">
    <name type="scientific">Paraphotobacterium marinum</name>
    <dbReference type="NCBI Taxonomy" id="1755811"/>
    <lineage>
        <taxon>Bacteria</taxon>
        <taxon>Pseudomonadati</taxon>
        <taxon>Pseudomonadota</taxon>
        <taxon>Gammaproteobacteria</taxon>
        <taxon>Vibrionales</taxon>
        <taxon>Vibrionaceae</taxon>
        <taxon>Paraphotobacterium</taxon>
    </lineage>
</organism>
<evidence type="ECO:0000256" key="16">
    <source>
        <dbReference type="ARBA" id="ARBA00023251"/>
    </source>
</evidence>
<dbReference type="KEGG" id="pmai:CF386_00340"/>
<sequence length="748" mass="84185">MAFSIFMLILGMNLSKEVKEKFSHEYLSKMPATIYGRVITLQPGFTIPKNELVDELKLLQYVSANKVDSSGEFKLTGNTLDLMRRPFTFQDGKEGIRHVKINFDGNTISRITDAETGENIGFFRLDPKFLGMLNADTKQQRIYYSLRSLPDILKKGLVATEDKNFYEHGGVSFRSIARAFVANILAGRTVQGGSTLTQQLAKNLFLSRERTLWRKFQEAYIAIIISSSYSKDKVLQGYLNQVYLGQYKSTGIYGFGLAAQFYFGRPLTEIRADQMALLIGLVKGPSYYNPWSHPKRALERRNIVLKLMSENGVITNQQYSESVKMPLDITPEPVLNARQPAYFEEIQNEIKANMGEEFQNNIGLRVFTTLDPYSQIEAEKAIRQEIPKLEKSQKGKKLEAAFVSVDRLTGEIRAMIGSSNPGFPGFNRALDMRRSIGSLTKPAIYLTALELPKQYNLSTPLANEPINIKLKNGKTWSPRNDDLTNSASVPLFLALAQSKNIPTVNLGMALGLDKVKNTLTVLGIPEQQVLEVPSMLLGTYRLSPLEVTQMFQAITNRGRKAKVTALSAIVDQSGKILYQYWPKSQQVVSPQAAWLTTWDMQQVVKRGTARYLEQKFPNMGIAGKTGTSSNNRDSWFVGVDGREVSAVWVGRDDNKTTSLFGSTGGLKIYAEYLSNRKPVKLHLPLPENIIKVKFSNQGPNGSLIQDCNGSVELPIWNQDNSFNIIDCSRKKQAPTEQRKNFFERLFDW</sequence>
<gene>
    <name evidence="28" type="primary">mrcB</name>
    <name evidence="28" type="ORF">CF386_00340</name>
</gene>
<dbReference type="GO" id="GO:0009274">
    <property type="term" value="C:peptidoglycan-based cell wall"/>
    <property type="evidence" value="ECO:0007669"/>
    <property type="project" value="UniProtKB-UniRule"/>
</dbReference>
<comment type="similarity">
    <text evidence="5 23">In the N-terminal section; belongs to the glycosyltransferase 51 family.</text>
</comment>
<evidence type="ECO:0000256" key="6">
    <source>
        <dbReference type="ARBA" id="ARBA00018637"/>
    </source>
</evidence>
<feature type="active site" description="Proton donor; for transglycosylase activity" evidence="24">
    <location>
        <position position="161"/>
    </location>
</feature>
<feature type="domain" description="Penicillin-binding protein transpeptidase" evidence="25">
    <location>
        <begin position="401"/>
        <end position="640"/>
    </location>
</feature>
<dbReference type="OrthoDB" id="9766909at2"/>
<evidence type="ECO:0000256" key="21">
    <source>
        <dbReference type="ARBA" id="ARBA00049902"/>
    </source>
</evidence>
<dbReference type="InterPro" id="IPR001264">
    <property type="entry name" value="Glyco_trans_51"/>
</dbReference>